<dbReference type="AlphaFoldDB" id="C6WTW3"/>
<feature type="transmembrane region" description="Helical" evidence="1">
    <location>
        <begin position="184"/>
        <end position="203"/>
    </location>
</feature>
<keyword evidence="1" id="KW-0812">Transmembrane</keyword>
<dbReference type="Pfam" id="PF04536">
    <property type="entry name" value="TPM_phosphatase"/>
    <property type="match status" value="1"/>
</dbReference>
<evidence type="ECO:0000256" key="1">
    <source>
        <dbReference type="SAM" id="Phobius"/>
    </source>
</evidence>
<dbReference type="PANTHER" id="PTHR30373:SF2">
    <property type="entry name" value="UPF0603 PROTEIN YGCG"/>
    <property type="match status" value="1"/>
</dbReference>
<evidence type="ECO:0000313" key="5">
    <source>
        <dbReference type="Proteomes" id="UP000002742"/>
    </source>
</evidence>
<feature type="transmembrane region" description="Helical" evidence="1">
    <location>
        <begin position="215"/>
        <end position="240"/>
    </location>
</feature>
<proteinExistence type="predicted"/>
<dbReference type="HOGENOM" id="CLU_035211_0_1_4"/>
<protein>
    <recommendedName>
        <fullName evidence="3">TPM domain-containing protein</fullName>
    </recommendedName>
</protein>
<dbReference type="eggNOG" id="COG1512">
    <property type="taxonomic scope" value="Bacteria"/>
</dbReference>
<dbReference type="PANTHER" id="PTHR30373">
    <property type="entry name" value="UPF0603 PROTEIN YGCG"/>
    <property type="match status" value="1"/>
</dbReference>
<evidence type="ECO:0000256" key="2">
    <source>
        <dbReference type="SAM" id="SignalP"/>
    </source>
</evidence>
<feature type="domain" description="TPM" evidence="3">
    <location>
        <begin position="39"/>
        <end position="161"/>
    </location>
</feature>
<sequence length="284" mass="29641">MVSVYSFLRASWFALCMMLLASFTVHAELAPIPALQHRVTDLTQTLSPAQQSALEQKIAAFEQEKGSQIAVLIVPTTQPEAIEQYSIRVAEAWKIGRDKQDDGVILLVAKDDRKMRIEVGYGLEGAIPDLIAKRVITEIMAPSFKQGDFYGGISKALDALIGLIAGEQLPAPVQQNNQGGLGDFLPLLLVGGLILGSILRAIFGDFFGGVLNGGFIAVLAWFFGVALLIALLLGLVAFILTLMGASGLGHLGGYGSGGYGGGQSDSWSGGGGGGFGGGGASGDW</sequence>
<feature type="signal peptide" evidence="2">
    <location>
        <begin position="1"/>
        <end position="27"/>
    </location>
</feature>
<organism evidence="4 5">
    <name type="scientific">Methylotenera mobilis (strain JLW8 / ATCC BAA-1282 / DSM 17540)</name>
    <dbReference type="NCBI Taxonomy" id="583345"/>
    <lineage>
        <taxon>Bacteria</taxon>
        <taxon>Pseudomonadati</taxon>
        <taxon>Pseudomonadota</taxon>
        <taxon>Betaproteobacteria</taxon>
        <taxon>Nitrosomonadales</taxon>
        <taxon>Methylophilaceae</taxon>
        <taxon>Methylotenera</taxon>
    </lineage>
</organism>
<keyword evidence="1" id="KW-0472">Membrane</keyword>
<evidence type="ECO:0000259" key="3">
    <source>
        <dbReference type="Pfam" id="PF04536"/>
    </source>
</evidence>
<dbReference type="EMBL" id="CP001672">
    <property type="protein sequence ID" value="ACT47362.1"/>
    <property type="molecule type" value="Genomic_DNA"/>
</dbReference>
<evidence type="ECO:0000313" key="4">
    <source>
        <dbReference type="EMBL" id="ACT47362.1"/>
    </source>
</evidence>
<reference evidence="5" key="1">
    <citation type="submission" date="2009-07" db="EMBL/GenBank/DDBJ databases">
        <title>Complete sequence of Methylotenera mobilis JLW8.</title>
        <authorList>
            <consortium name="US DOE Joint Genome Institute"/>
            <person name="Lucas S."/>
            <person name="Copeland A."/>
            <person name="Lapidus A."/>
            <person name="Glavina del Rio T."/>
            <person name="Tice H."/>
            <person name="Bruce D."/>
            <person name="Goodwin L."/>
            <person name="Pitluck S."/>
            <person name="LaButti K.M."/>
            <person name="Clum A."/>
            <person name="Larimer F."/>
            <person name="Land M."/>
            <person name="Hauser L."/>
            <person name="Kyrpides N."/>
            <person name="Mikhailova N."/>
            <person name="Kayluzhnaya M."/>
            <person name="Chistoserdova L."/>
        </authorList>
    </citation>
    <scope>NUCLEOTIDE SEQUENCE [LARGE SCALE GENOMIC DNA]</scope>
    <source>
        <strain evidence="5">JLW8 / ATCC BAA-1282 / DSM 17540</strain>
    </source>
</reference>
<keyword evidence="1" id="KW-1133">Transmembrane helix</keyword>
<dbReference type="Proteomes" id="UP000002742">
    <property type="component" value="Chromosome"/>
</dbReference>
<dbReference type="InterPro" id="IPR007621">
    <property type="entry name" value="TPM_dom"/>
</dbReference>
<dbReference type="STRING" id="583345.Mmol_0452"/>
<dbReference type="KEGG" id="mmb:Mmol_0452"/>
<gene>
    <name evidence="4" type="ordered locus">Mmol_0452</name>
</gene>
<name>C6WTW3_METML</name>
<dbReference type="Gene3D" id="3.10.310.50">
    <property type="match status" value="1"/>
</dbReference>
<reference evidence="4 5" key="2">
    <citation type="journal article" date="2011" name="J. Bacteriol.">
        <title>Genomes of three methylotrophs from a single niche uncover genetic and metabolic divergence of Methylophilaceae.</title>
        <authorList>
            <person name="Lapidus A."/>
            <person name="Clum A."/>
            <person name="Labutti K."/>
            <person name="Kaluzhnaya M.G."/>
            <person name="Lim S."/>
            <person name="Beck D.A."/>
            <person name="Glavina Del Rio T."/>
            <person name="Nolan M."/>
            <person name="Mavromatis K."/>
            <person name="Huntemann M."/>
            <person name="Lucas S."/>
            <person name="Lidstrom M.E."/>
            <person name="Ivanova N."/>
            <person name="Chistoserdova L."/>
        </authorList>
    </citation>
    <scope>NUCLEOTIDE SEQUENCE [LARGE SCALE GENOMIC DNA]</scope>
    <source>
        <strain evidence="5">JLW8 / ATCC BAA-1282 / DSM 17540</strain>
    </source>
</reference>
<feature type="chain" id="PRO_5002973323" description="TPM domain-containing protein" evidence="2">
    <location>
        <begin position="28"/>
        <end position="284"/>
    </location>
</feature>
<keyword evidence="5" id="KW-1185">Reference proteome</keyword>
<keyword evidence="2" id="KW-0732">Signal</keyword>
<accession>C6WTW3</accession>